<dbReference type="GO" id="GO:0000160">
    <property type="term" value="P:phosphorelay signal transduction system"/>
    <property type="evidence" value="ECO:0007669"/>
    <property type="project" value="InterPro"/>
</dbReference>
<evidence type="ECO:0000259" key="2">
    <source>
        <dbReference type="PROSITE" id="PS50110"/>
    </source>
</evidence>
<dbReference type="InterPro" id="IPR011006">
    <property type="entry name" value="CheY-like_superfamily"/>
</dbReference>
<dbReference type="SUPFAM" id="SSF52172">
    <property type="entry name" value="CheY-like"/>
    <property type="match status" value="2"/>
</dbReference>
<dbReference type="OrthoDB" id="9800897at2"/>
<evidence type="ECO:0000256" key="1">
    <source>
        <dbReference type="PROSITE-ProRule" id="PRU00169"/>
    </source>
</evidence>
<proteinExistence type="predicted"/>
<dbReference type="InterPro" id="IPR001789">
    <property type="entry name" value="Sig_transdc_resp-reg_receiver"/>
</dbReference>
<protein>
    <submittedName>
        <fullName evidence="3">Two-component system response regulator</fullName>
    </submittedName>
</protein>
<dbReference type="InterPro" id="IPR052048">
    <property type="entry name" value="ST_Response_Regulator"/>
</dbReference>
<dbReference type="Pfam" id="PF00072">
    <property type="entry name" value="Response_reg"/>
    <property type="match status" value="1"/>
</dbReference>
<dbReference type="Proteomes" id="UP000244441">
    <property type="component" value="Chromosome"/>
</dbReference>
<dbReference type="Gene3D" id="3.40.50.2300">
    <property type="match status" value="2"/>
</dbReference>
<reference evidence="3 4" key="1">
    <citation type="submission" date="2018-01" db="EMBL/GenBank/DDBJ databases">
        <title>Genome sequence of a Cantenovulum-like bacteria.</title>
        <authorList>
            <person name="Tan W.R."/>
            <person name="Lau N.-S."/>
            <person name="Go F."/>
            <person name="Amirul A.-A.A."/>
        </authorList>
    </citation>
    <scope>NUCLEOTIDE SEQUENCE [LARGE SCALE GENOMIC DNA]</scope>
    <source>
        <strain evidence="3 4">CCB-QB4</strain>
    </source>
</reference>
<feature type="modified residue" description="4-aspartylphosphate" evidence="1">
    <location>
        <position position="196"/>
    </location>
</feature>
<dbReference type="PROSITE" id="PS50110">
    <property type="entry name" value="RESPONSE_REGULATORY"/>
    <property type="match status" value="2"/>
</dbReference>
<feature type="domain" description="Response regulatory" evidence="2">
    <location>
        <begin position="10"/>
        <end position="127"/>
    </location>
</feature>
<accession>A0A2S0VXL8</accession>
<comment type="caution">
    <text evidence="1">Lacks conserved residue(s) required for the propagation of feature annotation.</text>
</comment>
<dbReference type="EMBL" id="CP026604">
    <property type="protein sequence ID" value="AWB68938.1"/>
    <property type="molecule type" value="Genomic_DNA"/>
</dbReference>
<keyword evidence="1" id="KW-0597">Phosphoprotein</keyword>
<evidence type="ECO:0000313" key="4">
    <source>
        <dbReference type="Proteomes" id="UP000244441"/>
    </source>
</evidence>
<keyword evidence="4" id="KW-1185">Reference proteome</keyword>
<sequence length="271" mass="30522">MLNIDVDNLAVLLVEPSSMQRKLMVRELNKLGIKNIEEASNIEQGIDQCLEFKPDLVCSAYYFDDGTAIDLLQSFAVFDDMKESLFMLVSSEYRCAQLEIFRQSGVVAILPKPFAAAQLQSAFDNVFCLLNPQELELDGIYEEELKILLVDDSDTARNHIKRVFRNCGVEQIDEASDGQEAISLVEHNNYDLVVTDLHMPVMDGQELTDFIRNFSNKPDIPILMVTSEQNSAKLQAVQNSGINSLCDKPFEPTVVKQVIYSLLGHEHELEA</sequence>
<organism evidence="3 4">
    <name type="scientific">Saccharobesus litoralis</name>
    <dbReference type="NCBI Taxonomy" id="2172099"/>
    <lineage>
        <taxon>Bacteria</taxon>
        <taxon>Pseudomonadati</taxon>
        <taxon>Pseudomonadota</taxon>
        <taxon>Gammaproteobacteria</taxon>
        <taxon>Alteromonadales</taxon>
        <taxon>Alteromonadaceae</taxon>
        <taxon>Saccharobesus</taxon>
    </lineage>
</organism>
<dbReference type="SMART" id="SM00448">
    <property type="entry name" value="REC"/>
    <property type="match status" value="2"/>
</dbReference>
<name>A0A2S0VXL8_9ALTE</name>
<dbReference type="PANTHER" id="PTHR43228">
    <property type="entry name" value="TWO-COMPONENT RESPONSE REGULATOR"/>
    <property type="match status" value="1"/>
</dbReference>
<dbReference type="KEGG" id="cate:C2869_05990"/>
<feature type="domain" description="Response regulatory" evidence="2">
    <location>
        <begin position="146"/>
        <end position="263"/>
    </location>
</feature>
<dbReference type="PANTHER" id="PTHR43228:SF1">
    <property type="entry name" value="TWO-COMPONENT RESPONSE REGULATOR ARR22"/>
    <property type="match status" value="1"/>
</dbReference>
<gene>
    <name evidence="3" type="ORF">C2869_05990</name>
</gene>
<evidence type="ECO:0000313" key="3">
    <source>
        <dbReference type="EMBL" id="AWB68938.1"/>
    </source>
</evidence>
<dbReference type="AlphaFoldDB" id="A0A2S0VXL8"/>